<evidence type="ECO:0000256" key="3">
    <source>
        <dbReference type="ARBA" id="ARBA00008636"/>
    </source>
</evidence>
<evidence type="ECO:0000313" key="15">
    <source>
        <dbReference type="Proteomes" id="UP000050816"/>
    </source>
</evidence>
<name>A0A0R1U3B5_9LACO</name>
<dbReference type="PANTHER" id="PTHR30182">
    <property type="entry name" value="L-SERINE DEHYDRATASE"/>
    <property type="match status" value="1"/>
</dbReference>
<dbReference type="InterPro" id="IPR005131">
    <property type="entry name" value="Ser_deHydtase_bsu"/>
</dbReference>
<dbReference type="GO" id="GO:0046872">
    <property type="term" value="F:metal ion binding"/>
    <property type="evidence" value="ECO:0007669"/>
    <property type="project" value="UniProtKB-KW"/>
</dbReference>
<comment type="catalytic activity">
    <reaction evidence="12">
        <text>L-serine = pyruvate + NH4(+)</text>
        <dbReference type="Rhea" id="RHEA:19169"/>
        <dbReference type="ChEBI" id="CHEBI:15361"/>
        <dbReference type="ChEBI" id="CHEBI:28938"/>
        <dbReference type="ChEBI" id="CHEBI:33384"/>
        <dbReference type="EC" id="4.3.1.17"/>
    </reaction>
</comment>
<gene>
    <name evidence="14" type="ORF">FC43_GL000887</name>
</gene>
<feature type="domain" description="Serine dehydratase beta chain" evidence="13">
    <location>
        <begin position="7"/>
        <end position="88"/>
    </location>
</feature>
<evidence type="ECO:0000256" key="2">
    <source>
        <dbReference type="ARBA" id="ARBA00004742"/>
    </source>
</evidence>
<dbReference type="PANTHER" id="PTHR30182:SF12">
    <property type="entry name" value="L-SERINE DEHYDRATASE, BETA CHAIN-RELATED"/>
    <property type="match status" value="1"/>
</dbReference>
<accession>A0A0R1U3B5</accession>
<evidence type="ECO:0000256" key="10">
    <source>
        <dbReference type="ARBA" id="ARBA00023239"/>
    </source>
</evidence>
<proteinExistence type="inferred from homology"/>
<evidence type="ECO:0000256" key="12">
    <source>
        <dbReference type="ARBA" id="ARBA00049406"/>
    </source>
</evidence>
<evidence type="ECO:0000256" key="5">
    <source>
        <dbReference type="ARBA" id="ARBA00022432"/>
    </source>
</evidence>
<dbReference type="Gene3D" id="3.30.1330.90">
    <property type="entry name" value="D-3-phosphoglycerate dehydrogenase, domain 3"/>
    <property type="match status" value="1"/>
</dbReference>
<dbReference type="GO" id="GO:0006094">
    <property type="term" value="P:gluconeogenesis"/>
    <property type="evidence" value="ECO:0007669"/>
    <property type="project" value="UniProtKB-KW"/>
</dbReference>
<comment type="caution">
    <text evidence="14">The sequence shown here is derived from an EMBL/GenBank/DDBJ whole genome shotgun (WGS) entry which is preliminary data.</text>
</comment>
<evidence type="ECO:0000313" key="14">
    <source>
        <dbReference type="EMBL" id="KRL87785.1"/>
    </source>
</evidence>
<keyword evidence="6" id="KW-0004">4Fe-4S</keyword>
<comment type="cofactor">
    <cofactor evidence="1">
        <name>[4Fe-4S] cluster</name>
        <dbReference type="ChEBI" id="CHEBI:49883"/>
    </cofactor>
</comment>
<dbReference type="RefSeq" id="WP_056955550.1">
    <property type="nucleotide sequence ID" value="NZ_AZFK01000087.1"/>
</dbReference>
<keyword evidence="9" id="KW-0411">Iron-sulfur</keyword>
<organism evidence="14 15">
    <name type="scientific">Limosilactobacillus ingluviei DSM 15946</name>
    <dbReference type="NCBI Taxonomy" id="1423760"/>
    <lineage>
        <taxon>Bacteria</taxon>
        <taxon>Bacillati</taxon>
        <taxon>Bacillota</taxon>
        <taxon>Bacilli</taxon>
        <taxon>Lactobacillales</taxon>
        <taxon>Lactobacillaceae</taxon>
        <taxon>Limosilactobacillus</taxon>
    </lineage>
</organism>
<sequence length="220" mass="23708">MGGNYRSVFDIIGPVMIGPSSSHTAGAVALGQAARKLLWQTPHKATVHYYESFALTHRGHGTDYAIAAGLLGLAPADARVPQAPQLARQAGLDLRFVEESGPSPIHHPNTAVIELWAGQQHFQISGCSIGGGTIEIRAVTMHGISVQLAGALPLALYYAPDHAQLRARQLVQHLRQLVPIKRRQIKRGQAGAVYALNLGQALATPQVEQLMHQYPDLTFL</sequence>
<dbReference type="InterPro" id="IPR051318">
    <property type="entry name" value="Fe-S_L-Ser"/>
</dbReference>
<protein>
    <recommendedName>
        <fullName evidence="4">L-serine ammonia-lyase</fullName>
        <ecNumber evidence="4">4.3.1.17</ecNumber>
    </recommendedName>
    <alternativeName>
        <fullName evidence="11">L-serine deaminase</fullName>
    </alternativeName>
</protein>
<evidence type="ECO:0000256" key="8">
    <source>
        <dbReference type="ARBA" id="ARBA00023004"/>
    </source>
</evidence>
<evidence type="ECO:0000256" key="1">
    <source>
        <dbReference type="ARBA" id="ARBA00001966"/>
    </source>
</evidence>
<comment type="similarity">
    <text evidence="3">Belongs to the iron-sulfur dependent L-serine dehydratase family.</text>
</comment>
<dbReference type="EMBL" id="AZFK01000087">
    <property type="protein sequence ID" value="KRL87785.1"/>
    <property type="molecule type" value="Genomic_DNA"/>
</dbReference>
<evidence type="ECO:0000256" key="7">
    <source>
        <dbReference type="ARBA" id="ARBA00022723"/>
    </source>
</evidence>
<keyword evidence="10" id="KW-0456">Lyase</keyword>
<evidence type="ECO:0000256" key="11">
    <source>
        <dbReference type="ARBA" id="ARBA00041766"/>
    </source>
</evidence>
<dbReference type="PATRIC" id="fig|1423760.3.peg.912"/>
<dbReference type="EC" id="4.3.1.17" evidence="4"/>
<comment type="pathway">
    <text evidence="2">Carbohydrate biosynthesis; gluconeogenesis.</text>
</comment>
<dbReference type="GO" id="GO:0003941">
    <property type="term" value="F:L-serine ammonia-lyase activity"/>
    <property type="evidence" value="ECO:0007669"/>
    <property type="project" value="UniProtKB-EC"/>
</dbReference>
<dbReference type="AlphaFoldDB" id="A0A0R1U3B5"/>
<evidence type="ECO:0000259" key="13">
    <source>
        <dbReference type="Pfam" id="PF03315"/>
    </source>
</evidence>
<evidence type="ECO:0000256" key="6">
    <source>
        <dbReference type="ARBA" id="ARBA00022485"/>
    </source>
</evidence>
<dbReference type="Proteomes" id="UP000050816">
    <property type="component" value="Unassembled WGS sequence"/>
</dbReference>
<dbReference type="InterPro" id="IPR029009">
    <property type="entry name" value="ASB_dom_sf"/>
</dbReference>
<keyword evidence="5" id="KW-0312">Gluconeogenesis</keyword>
<evidence type="ECO:0000256" key="9">
    <source>
        <dbReference type="ARBA" id="ARBA00023014"/>
    </source>
</evidence>
<reference evidence="14 15" key="1">
    <citation type="journal article" date="2015" name="Genome Announc.">
        <title>Expanding the biotechnology potential of lactobacilli through comparative genomics of 213 strains and associated genera.</title>
        <authorList>
            <person name="Sun Z."/>
            <person name="Harris H.M."/>
            <person name="McCann A."/>
            <person name="Guo C."/>
            <person name="Argimon S."/>
            <person name="Zhang W."/>
            <person name="Yang X."/>
            <person name="Jeffery I.B."/>
            <person name="Cooney J.C."/>
            <person name="Kagawa T.F."/>
            <person name="Liu W."/>
            <person name="Song Y."/>
            <person name="Salvetti E."/>
            <person name="Wrobel A."/>
            <person name="Rasinkangas P."/>
            <person name="Parkhill J."/>
            <person name="Rea M.C."/>
            <person name="O'Sullivan O."/>
            <person name="Ritari J."/>
            <person name="Douillard F.P."/>
            <person name="Paul Ross R."/>
            <person name="Yang R."/>
            <person name="Briner A.E."/>
            <person name="Felis G.E."/>
            <person name="de Vos W.M."/>
            <person name="Barrangou R."/>
            <person name="Klaenhammer T.R."/>
            <person name="Caufield P.W."/>
            <person name="Cui Y."/>
            <person name="Zhang H."/>
            <person name="O'Toole P.W."/>
        </authorList>
    </citation>
    <scope>NUCLEOTIDE SEQUENCE [LARGE SCALE GENOMIC DNA]</scope>
    <source>
        <strain evidence="14 15">DSM 15946</strain>
    </source>
</reference>
<keyword evidence="7" id="KW-0479">Metal-binding</keyword>
<evidence type="ECO:0000256" key="4">
    <source>
        <dbReference type="ARBA" id="ARBA00012093"/>
    </source>
</evidence>
<dbReference type="Pfam" id="PF03315">
    <property type="entry name" value="SDH_beta"/>
    <property type="match status" value="1"/>
</dbReference>
<dbReference type="SUPFAM" id="SSF143548">
    <property type="entry name" value="Serine metabolism enzymes domain"/>
    <property type="match status" value="1"/>
</dbReference>
<dbReference type="GO" id="GO:0051539">
    <property type="term" value="F:4 iron, 4 sulfur cluster binding"/>
    <property type="evidence" value="ECO:0007669"/>
    <property type="project" value="UniProtKB-KW"/>
</dbReference>
<keyword evidence="8" id="KW-0408">Iron</keyword>